<dbReference type="AlphaFoldDB" id="A0A109BLP4"/>
<comment type="caution">
    <text evidence="1">The sequence shown here is derived from an EMBL/GenBank/DDBJ whole genome shotgun (WGS) entry which is preliminary data.</text>
</comment>
<protein>
    <submittedName>
        <fullName evidence="1">Uncharacterized protein</fullName>
    </submittedName>
</protein>
<reference evidence="1 2" key="1">
    <citation type="submission" date="2015-10" db="EMBL/GenBank/DDBJ databases">
        <title>Transcriptomic analysis of a linuron degrading triple-species bacterial consortium.</title>
        <authorList>
            <person name="Albers P."/>
        </authorList>
    </citation>
    <scope>NUCLEOTIDE SEQUENCE [LARGE SCALE GENOMIC DNA]</scope>
    <source>
        <strain evidence="1 2">WDL6</strain>
    </source>
</reference>
<dbReference type="PATRIC" id="fig|121290.4.peg.1214"/>
<organism evidence="1 2">
    <name type="scientific">Hyphomicrobium sulfonivorans</name>
    <dbReference type="NCBI Taxonomy" id="121290"/>
    <lineage>
        <taxon>Bacteria</taxon>
        <taxon>Pseudomonadati</taxon>
        <taxon>Pseudomonadota</taxon>
        <taxon>Alphaproteobacteria</taxon>
        <taxon>Hyphomicrobiales</taxon>
        <taxon>Hyphomicrobiaceae</taxon>
        <taxon>Hyphomicrobium</taxon>
    </lineage>
</organism>
<keyword evidence="2" id="KW-1185">Reference proteome</keyword>
<name>A0A109BLP4_HYPSL</name>
<accession>A0A109BLP4</accession>
<dbReference type="EMBL" id="LMTR01000027">
    <property type="protein sequence ID" value="KWT71077.1"/>
    <property type="molecule type" value="Genomic_DNA"/>
</dbReference>
<sequence>MTAAGAPATLRDLGAYPNSLFAWRAAVKEKYGHEFNSWRYSKERNVDCKESGGKWTCTRTAVPCIDKLHQLTGAAKEAIKKKECKTESLSSYGARKKYRMEAEKQAIYGWEIDVRQKHGKEWAVWANAVDADIDCRGLKGGNTQCIALATACLP</sequence>
<evidence type="ECO:0000313" key="1">
    <source>
        <dbReference type="EMBL" id="KWT71077.1"/>
    </source>
</evidence>
<dbReference type="Proteomes" id="UP000059074">
    <property type="component" value="Unassembled WGS sequence"/>
</dbReference>
<gene>
    <name evidence="1" type="ORF">APY04_0739</name>
</gene>
<proteinExistence type="predicted"/>
<evidence type="ECO:0000313" key="2">
    <source>
        <dbReference type="Proteomes" id="UP000059074"/>
    </source>
</evidence>